<evidence type="ECO:0000256" key="9">
    <source>
        <dbReference type="RuleBase" id="RU363032"/>
    </source>
</evidence>
<dbReference type="Pfam" id="PF00528">
    <property type="entry name" value="BPD_transp_1"/>
    <property type="match status" value="1"/>
</dbReference>
<keyword evidence="3 9" id="KW-0813">Transport</keyword>
<organism evidence="13 14">
    <name type="scientific">Parenemella sanctibonifatiensis</name>
    <dbReference type="NCBI Taxonomy" id="2016505"/>
    <lineage>
        <taxon>Bacteria</taxon>
        <taxon>Bacillati</taxon>
        <taxon>Actinomycetota</taxon>
        <taxon>Actinomycetes</taxon>
        <taxon>Propionibacteriales</taxon>
        <taxon>Propionibacteriaceae</taxon>
        <taxon>Parenemella</taxon>
    </lineage>
</organism>
<dbReference type="GO" id="GO:0005886">
    <property type="term" value="C:plasma membrane"/>
    <property type="evidence" value="ECO:0007669"/>
    <property type="project" value="UniProtKB-SubCell"/>
</dbReference>
<sequence length="341" mass="35688">MSSNDVPPPGDDPTPRRAVATQERGGETDRAAHAKVSRVGDRVMTISSTVASAIIVLAVAFVAFFLTTSAVPALLANNANFFGTNEWTMDPNNLRFGILGLLWTTVLTSTIALLLAVPVSVGIALLITHYTPKRIGQPIAFVVDLLAAVPSVIFGLWGFQFLAPFLRPFSEFLRSTVGAVIPGFRGGLAVPDGSAFTAGIVLAIMILPIITALCRDSFAQTPRDEIEASLALGATRWEVMRMAVLPYGRSGVVAASMLGLGRALGETIAVMIILSTPGAGPIDFSIFAGGETFASTIAANQGEFNHPLTTGAYIAAGLTLFLITFVVNALARVVADSGKAK</sequence>
<dbReference type="NCBIfam" id="TIGR02138">
    <property type="entry name" value="phosphate_pstC"/>
    <property type="match status" value="1"/>
</dbReference>
<evidence type="ECO:0000256" key="3">
    <source>
        <dbReference type="ARBA" id="ARBA00022448"/>
    </source>
</evidence>
<gene>
    <name evidence="13" type="primary">pstC</name>
    <name evidence="13" type="ORF">CGZ92_12665</name>
</gene>
<feature type="compositionally biased region" description="Pro residues" evidence="11">
    <location>
        <begin position="1"/>
        <end position="12"/>
    </location>
</feature>
<comment type="subcellular location">
    <subcellularLocation>
        <location evidence="1 9">Cell membrane</location>
        <topology evidence="1 9">Multi-pass membrane protein</topology>
    </subcellularLocation>
</comment>
<comment type="caution">
    <text evidence="13">The sequence shown here is derived from an EMBL/GenBank/DDBJ whole genome shotgun (WGS) entry which is preliminary data.</text>
</comment>
<dbReference type="AlphaFoldDB" id="A0A255E971"/>
<dbReference type="Gene3D" id="1.10.3720.10">
    <property type="entry name" value="MetI-like"/>
    <property type="match status" value="1"/>
</dbReference>
<comment type="similarity">
    <text evidence="2 10">Belongs to the binding-protein-dependent transport system permease family. CysTW subfamily.</text>
</comment>
<protein>
    <recommendedName>
        <fullName evidence="10">Phosphate transport system permease protein</fullName>
    </recommendedName>
</protein>
<feature type="region of interest" description="Disordered" evidence="11">
    <location>
        <begin position="1"/>
        <end position="33"/>
    </location>
</feature>
<dbReference type="PANTHER" id="PTHR30425">
    <property type="entry name" value="PHOSPHATE TRANSPORT SYSTEM PERMEASE PROTEIN PST"/>
    <property type="match status" value="1"/>
</dbReference>
<name>A0A255E971_9ACTN</name>
<dbReference type="PANTHER" id="PTHR30425:SF1">
    <property type="entry name" value="PHOSPHATE TRANSPORT SYSTEM PERMEASE PROTEIN PSTC"/>
    <property type="match status" value="1"/>
</dbReference>
<evidence type="ECO:0000313" key="13">
    <source>
        <dbReference type="EMBL" id="OYN84673.1"/>
    </source>
</evidence>
<dbReference type="GO" id="GO:0005315">
    <property type="term" value="F:phosphate transmembrane transporter activity"/>
    <property type="evidence" value="ECO:0007669"/>
    <property type="project" value="InterPro"/>
</dbReference>
<feature type="transmembrane region" description="Helical" evidence="9">
    <location>
        <begin position="312"/>
        <end position="335"/>
    </location>
</feature>
<dbReference type="GO" id="GO:0006817">
    <property type="term" value="P:phosphate ion transport"/>
    <property type="evidence" value="ECO:0007669"/>
    <property type="project" value="UniProtKB-KW"/>
</dbReference>
<reference evidence="13 14" key="1">
    <citation type="submission" date="2017-07" db="EMBL/GenBank/DDBJ databases">
        <title>Draft whole genome sequences of clinical Proprionibacteriaceae strains.</title>
        <authorList>
            <person name="Bernier A.-M."/>
            <person name="Bernard K."/>
            <person name="Domingo M.-C."/>
        </authorList>
    </citation>
    <scope>NUCLEOTIDE SEQUENCE [LARGE SCALE GENOMIC DNA]</scope>
    <source>
        <strain evidence="13 14">NML 160184</strain>
    </source>
</reference>
<dbReference type="Proteomes" id="UP000216533">
    <property type="component" value="Unassembled WGS sequence"/>
</dbReference>
<keyword evidence="4 10" id="KW-1003">Cell membrane</keyword>
<dbReference type="PROSITE" id="PS50928">
    <property type="entry name" value="ABC_TM1"/>
    <property type="match status" value="1"/>
</dbReference>
<proteinExistence type="inferred from homology"/>
<dbReference type="SUPFAM" id="SSF161098">
    <property type="entry name" value="MetI-like"/>
    <property type="match status" value="1"/>
</dbReference>
<dbReference type="InterPro" id="IPR000515">
    <property type="entry name" value="MetI-like"/>
</dbReference>
<dbReference type="InterPro" id="IPR011864">
    <property type="entry name" value="Phosphate_PstC"/>
</dbReference>
<feature type="domain" description="ABC transmembrane type-1" evidence="12">
    <location>
        <begin position="102"/>
        <end position="331"/>
    </location>
</feature>
<keyword evidence="5 10" id="KW-0592">Phosphate transport</keyword>
<feature type="transmembrane region" description="Helical" evidence="9">
    <location>
        <begin position="251"/>
        <end position="274"/>
    </location>
</feature>
<evidence type="ECO:0000256" key="4">
    <source>
        <dbReference type="ARBA" id="ARBA00022475"/>
    </source>
</evidence>
<evidence type="ECO:0000259" key="12">
    <source>
        <dbReference type="PROSITE" id="PS50928"/>
    </source>
</evidence>
<evidence type="ECO:0000256" key="8">
    <source>
        <dbReference type="ARBA" id="ARBA00023136"/>
    </source>
</evidence>
<accession>A0A255E971</accession>
<dbReference type="InterPro" id="IPR051124">
    <property type="entry name" value="Phosphate_Transport_Permease"/>
</dbReference>
<evidence type="ECO:0000313" key="14">
    <source>
        <dbReference type="Proteomes" id="UP000216533"/>
    </source>
</evidence>
<evidence type="ECO:0000256" key="10">
    <source>
        <dbReference type="RuleBase" id="RU363054"/>
    </source>
</evidence>
<evidence type="ECO:0000256" key="1">
    <source>
        <dbReference type="ARBA" id="ARBA00004651"/>
    </source>
</evidence>
<feature type="transmembrane region" description="Helical" evidence="9">
    <location>
        <begin position="96"/>
        <end position="127"/>
    </location>
</feature>
<dbReference type="EMBL" id="NMVI01000027">
    <property type="protein sequence ID" value="OYN84673.1"/>
    <property type="molecule type" value="Genomic_DNA"/>
</dbReference>
<dbReference type="InterPro" id="IPR035906">
    <property type="entry name" value="MetI-like_sf"/>
</dbReference>
<feature type="transmembrane region" description="Helical" evidence="9">
    <location>
        <begin position="195"/>
        <end position="214"/>
    </location>
</feature>
<keyword evidence="8 9" id="KW-0472">Membrane</keyword>
<keyword evidence="7 9" id="KW-1133">Transmembrane helix</keyword>
<feature type="transmembrane region" description="Helical" evidence="9">
    <location>
        <begin position="50"/>
        <end position="76"/>
    </location>
</feature>
<keyword evidence="6 9" id="KW-0812">Transmembrane</keyword>
<comment type="function">
    <text evidence="10">Part of the binding-protein-dependent transport system for phosphate; probably responsible for the translocation of the substrate across the membrane.</text>
</comment>
<evidence type="ECO:0000256" key="7">
    <source>
        <dbReference type="ARBA" id="ARBA00022989"/>
    </source>
</evidence>
<evidence type="ECO:0000256" key="5">
    <source>
        <dbReference type="ARBA" id="ARBA00022592"/>
    </source>
</evidence>
<dbReference type="CDD" id="cd06261">
    <property type="entry name" value="TM_PBP2"/>
    <property type="match status" value="1"/>
</dbReference>
<feature type="transmembrane region" description="Helical" evidence="9">
    <location>
        <begin position="139"/>
        <end position="163"/>
    </location>
</feature>
<evidence type="ECO:0000256" key="11">
    <source>
        <dbReference type="SAM" id="MobiDB-lite"/>
    </source>
</evidence>
<evidence type="ECO:0000256" key="2">
    <source>
        <dbReference type="ARBA" id="ARBA00007069"/>
    </source>
</evidence>
<evidence type="ECO:0000256" key="6">
    <source>
        <dbReference type="ARBA" id="ARBA00022692"/>
    </source>
</evidence>